<evidence type="ECO:0000313" key="1">
    <source>
        <dbReference type="EMBL" id="MDT2545340.1"/>
    </source>
</evidence>
<accession>A0AAW8TF22</accession>
<organism evidence="1 2">
    <name type="scientific">Enterococcus raffinosus</name>
    <dbReference type="NCBI Taxonomy" id="71452"/>
    <lineage>
        <taxon>Bacteria</taxon>
        <taxon>Bacillati</taxon>
        <taxon>Bacillota</taxon>
        <taxon>Bacilli</taxon>
        <taxon>Lactobacillales</taxon>
        <taxon>Enterococcaceae</taxon>
        <taxon>Enterococcus</taxon>
    </lineage>
</organism>
<evidence type="ECO:0000313" key="2">
    <source>
        <dbReference type="Proteomes" id="UP001254770"/>
    </source>
</evidence>
<dbReference type="EMBL" id="JARPXL010000014">
    <property type="protein sequence ID" value="MDT2545340.1"/>
    <property type="molecule type" value="Genomic_DNA"/>
</dbReference>
<name>A0AAW8TF22_9ENTE</name>
<comment type="caution">
    <text evidence="1">The sequence shown here is derived from an EMBL/GenBank/DDBJ whole genome shotgun (WGS) entry which is preliminary data.</text>
</comment>
<reference evidence="1" key="1">
    <citation type="submission" date="2023-03" db="EMBL/GenBank/DDBJ databases">
        <authorList>
            <person name="Shen W."/>
            <person name="Cai J."/>
        </authorList>
    </citation>
    <scope>NUCLEOTIDE SEQUENCE</scope>
    <source>
        <strain evidence="1">Y15</strain>
    </source>
</reference>
<proteinExistence type="predicted"/>
<protein>
    <submittedName>
        <fullName evidence="1">Uncharacterized protein</fullName>
    </submittedName>
</protein>
<dbReference type="AlphaFoldDB" id="A0AAW8TF22"/>
<sequence length="212" mass="25198">MSNFKTADIYNFRQLFFLDKFLIGHNGFIAGGCFKNIFNGERVNDVDIFFNSMSDFENAKKFFEKQIKDKPNLWRKSYQNKKVWAVYSIKDKIRIELIKSVFGSPKKIISDFDFTITKFAYYSGYERIDEDDYLAQFEVIYQEDYFEHLHTKRLVIDDNIPFPISTFNRSYKYQKYGYGLCRESKIKLLSSIYELPELDAIELGLSLYDGKD</sequence>
<dbReference type="RefSeq" id="WP_311817099.1">
    <property type="nucleotide sequence ID" value="NZ_JARPXG010000072.1"/>
</dbReference>
<dbReference type="PROSITE" id="PS51257">
    <property type="entry name" value="PROKAR_LIPOPROTEIN"/>
    <property type="match status" value="1"/>
</dbReference>
<dbReference type="Proteomes" id="UP001254770">
    <property type="component" value="Unassembled WGS sequence"/>
</dbReference>
<dbReference type="Pfam" id="PF26128">
    <property type="entry name" value="Gad2"/>
    <property type="match status" value="1"/>
</dbReference>
<gene>
    <name evidence="1" type="ORF">P7D69_13395</name>
</gene>